<dbReference type="OrthoDB" id="2451415at2"/>
<protein>
    <submittedName>
        <fullName evidence="2">Uncharacterized protein</fullName>
    </submittedName>
</protein>
<keyword evidence="1" id="KW-0472">Membrane</keyword>
<evidence type="ECO:0000313" key="3">
    <source>
        <dbReference type="Proteomes" id="UP000321491"/>
    </source>
</evidence>
<reference evidence="2 3" key="1">
    <citation type="submission" date="2019-07" db="EMBL/GenBank/DDBJ databases">
        <title>Whole genome shotgun sequence of Cerasibacillus quisquiliarum NBRC 102429.</title>
        <authorList>
            <person name="Hosoyama A."/>
            <person name="Uohara A."/>
            <person name="Ohji S."/>
            <person name="Ichikawa N."/>
        </authorList>
    </citation>
    <scope>NUCLEOTIDE SEQUENCE [LARGE SCALE GENOMIC DNA]</scope>
    <source>
        <strain evidence="2 3">NBRC 102429</strain>
    </source>
</reference>
<evidence type="ECO:0000256" key="1">
    <source>
        <dbReference type="SAM" id="Phobius"/>
    </source>
</evidence>
<dbReference type="EMBL" id="BJXW01000011">
    <property type="protein sequence ID" value="GEN30899.1"/>
    <property type="molecule type" value="Genomic_DNA"/>
</dbReference>
<comment type="caution">
    <text evidence="2">The sequence shown here is derived from an EMBL/GenBank/DDBJ whole genome shotgun (WGS) entry which is preliminary data.</text>
</comment>
<keyword evidence="1" id="KW-0812">Transmembrane</keyword>
<keyword evidence="1" id="KW-1133">Transmembrane helix</keyword>
<proteinExistence type="predicted"/>
<dbReference type="Proteomes" id="UP000321491">
    <property type="component" value="Unassembled WGS sequence"/>
</dbReference>
<dbReference type="RefSeq" id="WP_146936616.1">
    <property type="nucleotide sequence ID" value="NZ_BJXW01000011.1"/>
</dbReference>
<dbReference type="AlphaFoldDB" id="A0A511UWB4"/>
<feature type="transmembrane region" description="Helical" evidence="1">
    <location>
        <begin position="33"/>
        <end position="55"/>
    </location>
</feature>
<feature type="transmembrane region" description="Helical" evidence="1">
    <location>
        <begin position="61"/>
        <end position="78"/>
    </location>
</feature>
<dbReference type="Pfam" id="PF17370">
    <property type="entry name" value="DUF5392"/>
    <property type="match status" value="1"/>
</dbReference>
<accession>A0A511UWB4</accession>
<evidence type="ECO:0000313" key="2">
    <source>
        <dbReference type="EMBL" id="GEN30899.1"/>
    </source>
</evidence>
<keyword evidence="3" id="KW-1185">Reference proteome</keyword>
<organism evidence="2 3">
    <name type="scientific">Cerasibacillus quisquiliarum</name>
    <dbReference type="NCBI Taxonomy" id="227865"/>
    <lineage>
        <taxon>Bacteria</taxon>
        <taxon>Bacillati</taxon>
        <taxon>Bacillota</taxon>
        <taxon>Bacilli</taxon>
        <taxon>Bacillales</taxon>
        <taxon>Bacillaceae</taxon>
        <taxon>Cerasibacillus</taxon>
    </lineage>
</organism>
<gene>
    <name evidence="2" type="ORF">CQU01_11370</name>
</gene>
<name>A0A511UWB4_9BACI</name>
<sequence>MNVFMTKMPSFIKREIEQLQRIIGPVARKASKYTFWSFPLIIISVVNLVFLLFILPEEYRNSFTLILFAVMGAFGLALSKEAKHQKREIHKLSTDYMIKRIKRSEIVSQSSQNRYIRLIKEQPVHMMHHFVRFLEEEKRQE</sequence>
<dbReference type="InterPro" id="IPR020205">
    <property type="entry name" value="Uncharacterised_YwnF_TM"/>
</dbReference>